<name>A0A6M0CGP2_9FLAO</name>
<keyword evidence="2" id="KW-0067">ATP-binding</keyword>
<reference evidence="6 7" key="1">
    <citation type="submission" date="2020-01" db="EMBL/GenBank/DDBJ databases">
        <title>Spongiivirga citrea KCTC 32990T.</title>
        <authorList>
            <person name="Wang G."/>
        </authorList>
    </citation>
    <scope>NUCLEOTIDE SEQUENCE [LARGE SCALE GENOMIC DNA]</scope>
    <source>
        <strain evidence="6 7">KCTC 32990</strain>
    </source>
</reference>
<evidence type="ECO:0000259" key="5">
    <source>
        <dbReference type="SMART" id="SM00534"/>
    </source>
</evidence>
<feature type="transmembrane region" description="Helical" evidence="4">
    <location>
        <begin position="53"/>
        <end position="69"/>
    </location>
</feature>
<feature type="transmembrane region" description="Helical" evidence="4">
    <location>
        <begin position="206"/>
        <end position="226"/>
    </location>
</feature>
<dbReference type="Pfam" id="PF00488">
    <property type="entry name" value="MutS_V"/>
    <property type="match status" value="1"/>
</dbReference>
<accession>A0A6M0CGP2</accession>
<evidence type="ECO:0000256" key="1">
    <source>
        <dbReference type="ARBA" id="ARBA00022741"/>
    </source>
</evidence>
<dbReference type="SUPFAM" id="SSF52540">
    <property type="entry name" value="P-loop containing nucleoside triphosphate hydrolases"/>
    <property type="match status" value="1"/>
</dbReference>
<dbReference type="GO" id="GO:0006298">
    <property type="term" value="P:mismatch repair"/>
    <property type="evidence" value="ECO:0007669"/>
    <property type="project" value="InterPro"/>
</dbReference>
<dbReference type="InterPro" id="IPR000432">
    <property type="entry name" value="DNA_mismatch_repair_MutS_C"/>
</dbReference>
<dbReference type="EMBL" id="JAABOQ010000003">
    <property type="protein sequence ID" value="NER17076.1"/>
    <property type="molecule type" value="Genomic_DNA"/>
</dbReference>
<evidence type="ECO:0000256" key="4">
    <source>
        <dbReference type="SAM" id="Phobius"/>
    </source>
</evidence>
<dbReference type="InterPro" id="IPR027417">
    <property type="entry name" value="P-loop_NTPase"/>
</dbReference>
<dbReference type="InterPro" id="IPR045076">
    <property type="entry name" value="MutS"/>
</dbReference>
<keyword evidence="7" id="KW-1185">Reference proteome</keyword>
<dbReference type="GO" id="GO:0030983">
    <property type="term" value="F:mismatched DNA binding"/>
    <property type="evidence" value="ECO:0007669"/>
    <property type="project" value="InterPro"/>
</dbReference>
<feature type="transmembrane region" description="Helical" evidence="4">
    <location>
        <begin position="26"/>
        <end position="47"/>
    </location>
</feature>
<feature type="domain" description="DNA mismatch repair proteins mutS family" evidence="5">
    <location>
        <begin position="415"/>
        <end position="587"/>
    </location>
</feature>
<keyword evidence="3" id="KW-0238">DNA-binding</keyword>
<dbReference type="GO" id="GO:0140664">
    <property type="term" value="F:ATP-dependent DNA damage sensor activity"/>
    <property type="evidence" value="ECO:0007669"/>
    <property type="project" value="InterPro"/>
</dbReference>
<keyword evidence="4" id="KW-0812">Transmembrane</keyword>
<dbReference type="PANTHER" id="PTHR11361:SF99">
    <property type="entry name" value="DNA MISMATCH REPAIR PROTEIN"/>
    <property type="match status" value="1"/>
</dbReference>
<dbReference type="SMART" id="SM00534">
    <property type="entry name" value="MUTSac"/>
    <property type="match status" value="1"/>
</dbReference>
<keyword evidence="4" id="KW-0472">Membrane</keyword>
<evidence type="ECO:0000256" key="2">
    <source>
        <dbReference type="ARBA" id="ARBA00022840"/>
    </source>
</evidence>
<dbReference type="RefSeq" id="WP_164031160.1">
    <property type="nucleotide sequence ID" value="NZ_JAABOQ010000003.1"/>
</dbReference>
<dbReference type="GO" id="GO:0005829">
    <property type="term" value="C:cytosol"/>
    <property type="evidence" value="ECO:0007669"/>
    <property type="project" value="TreeGrafter"/>
</dbReference>
<feature type="transmembrane region" description="Helical" evidence="4">
    <location>
        <begin position="232"/>
        <end position="250"/>
    </location>
</feature>
<dbReference type="GO" id="GO:0005524">
    <property type="term" value="F:ATP binding"/>
    <property type="evidence" value="ECO:0007669"/>
    <property type="project" value="UniProtKB-KW"/>
</dbReference>
<dbReference type="Gene3D" id="3.40.50.300">
    <property type="entry name" value="P-loop containing nucleotide triphosphate hydrolases"/>
    <property type="match status" value="1"/>
</dbReference>
<dbReference type="AlphaFoldDB" id="A0A6M0CGP2"/>
<protein>
    <submittedName>
        <fullName evidence="6">DNA mismatch repair protein MutS</fullName>
    </submittedName>
</protein>
<keyword evidence="1" id="KW-0547">Nucleotide-binding</keyword>
<organism evidence="6 7">
    <name type="scientific">Spongiivirga citrea</name>
    <dbReference type="NCBI Taxonomy" id="1481457"/>
    <lineage>
        <taxon>Bacteria</taxon>
        <taxon>Pseudomonadati</taxon>
        <taxon>Bacteroidota</taxon>
        <taxon>Flavobacteriia</taxon>
        <taxon>Flavobacteriales</taxon>
        <taxon>Flavobacteriaceae</taxon>
        <taxon>Spongiivirga</taxon>
    </lineage>
</organism>
<evidence type="ECO:0000256" key="3">
    <source>
        <dbReference type="ARBA" id="ARBA00023125"/>
    </source>
</evidence>
<gene>
    <name evidence="6" type="ORF">GWK10_07635</name>
</gene>
<comment type="caution">
    <text evidence="6">The sequence shown here is derived from an EMBL/GenBank/DDBJ whole genome shotgun (WGS) entry which is preliminary data.</text>
</comment>
<proteinExistence type="predicted"/>
<keyword evidence="4" id="KW-1133">Transmembrane helix</keyword>
<evidence type="ECO:0000313" key="7">
    <source>
        <dbReference type="Proteomes" id="UP000474296"/>
    </source>
</evidence>
<sequence length="589" mass="67849">MQSPTDFYNQQQQQFEESLRKTKKRLFSLSTIRLVVFLATITGVYFFFDQSRIATAIGIAGIILFLYLVSRFTDIKKKAAVEQALIQLNKDELTISSGDFYNRDTGKEFINPKHEFSNDIDLFGKGSFFQYVNRTGTFQGKNELVNLLTSNDIFKIEEKQKTIKELTTKPKWRQHFTALASTIKVQIKPKVILDWFANYRPFLSDVMAWIPFSFSTLSIVAIVLMFVGLMSFFQLLIWMFIGLGITGIYLKKINMLSLHTSEVKETFQQYSLLLTLIEKETFEAALLKEQQEKIRTEKKLASDIFKDFSKALDALDNRNNVFSAIFANGFFLWDIMQSYRIEKWISKYNTQVEAWFETVAFFDAYNSLSGLAFNHPHFSYPILGDDSSTINAEQLGHPMLSPVKRVDSDFEMDTTSFFIITGANMAGKSTFLRTVSYFIVMANCGLPVCAKNARYNPIKLITSMRTSDSLTDEASYFFSELSRLKFIKDSIQKDRYFIVLDEILKGTNSTDKAQGSRKFVERLVNLHATGIIATHDLSLCEIEKELPEIKNYYFDAEIINDELFFDYKLKKGVCQNMNASFLLKKMDIV</sequence>
<evidence type="ECO:0000313" key="6">
    <source>
        <dbReference type="EMBL" id="NER17076.1"/>
    </source>
</evidence>
<dbReference type="PANTHER" id="PTHR11361">
    <property type="entry name" value="DNA MISMATCH REPAIR PROTEIN MUTS FAMILY MEMBER"/>
    <property type="match status" value="1"/>
</dbReference>
<dbReference type="Proteomes" id="UP000474296">
    <property type="component" value="Unassembled WGS sequence"/>
</dbReference>